<feature type="region of interest" description="Disordered" evidence="1">
    <location>
        <begin position="234"/>
        <end position="267"/>
    </location>
</feature>
<dbReference type="KEGG" id="ovi:T265_03778"/>
<evidence type="ECO:0000313" key="3">
    <source>
        <dbReference type="Proteomes" id="UP000054324"/>
    </source>
</evidence>
<protein>
    <submittedName>
        <fullName evidence="2">Uncharacterized protein</fullName>
    </submittedName>
</protein>
<dbReference type="EMBL" id="KL596674">
    <property type="protein sequence ID" value="KER29677.1"/>
    <property type="molecule type" value="Genomic_DNA"/>
</dbReference>
<dbReference type="RefSeq" id="XP_009166595.1">
    <property type="nucleotide sequence ID" value="XM_009168331.1"/>
</dbReference>
<dbReference type="AlphaFoldDB" id="A0A074ZV33"/>
<dbReference type="GeneID" id="20317965"/>
<accession>A0A074ZV33</accession>
<name>A0A074ZV33_OPIVI</name>
<reference evidence="2 3" key="1">
    <citation type="submission" date="2013-11" db="EMBL/GenBank/DDBJ databases">
        <title>Opisthorchis viverrini - life in the bile duct.</title>
        <authorList>
            <person name="Young N.D."/>
            <person name="Nagarajan N."/>
            <person name="Lin S.J."/>
            <person name="Korhonen P.K."/>
            <person name="Jex A.R."/>
            <person name="Hall R.S."/>
            <person name="Safavi-Hemami H."/>
            <person name="Kaewkong W."/>
            <person name="Bertrand D."/>
            <person name="Gao S."/>
            <person name="Seet Q."/>
            <person name="Wongkham S."/>
            <person name="Teh B.T."/>
            <person name="Wongkham C."/>
            <person name="Intapan P.M."/>
            <person name="Maleewong W."/>
            <person name="Yang X."/>
            <person name="Hu M."/>
            <person name="Wang Z."/>
            <person name="Hofmann A."/>
            <person name="Sternberg P.W."/>
            <person name="Tan P."/>
            <person name="Wang J."/>
            <person name="Gasser R.B."/>
        </authorList>
    </citation>
    <scope>NUCLEOTIDE SEQUENCE [LARGE SCALE GENOMIC DNA]</scope>
</reference>
<sequence>MPHPEGVGISRMLPPHALCLRRAWDLPLIIRILYTKMVKQDSSNLKHWFRLLHFRFLEKRESGTYNQALEVKACSVCSEIGSYTVHLSVTSTQQRARETELCETDGLLASGLYDQTSANYGASRIQSAQDGSRNSNKNNNCSAVTLFRCLTAMLPEGSTRVGMLPGYPSLDRGSREAEVGFERQTFRSPHEWRNRSRAVDEFPATLKVVFKKAFSCNTLPVPSCHAIRRKQEGWDTARLSKPRQGKSTGGGLVRSTDPPSGTKAELNIKEWGPRDPHCAWLETLQDMAANRCQWRSCCQFLSRLPDIDSMTSVFNTDASLPYNHDLFESFIVKKIMKPNASSGDGHILQWGLLYATENSLSKCLVRNSLTPSHTSYGPETEIVEHMKMSQFRCSNRSSLTAIQQNSPYCSLTHESLETPQVSRISQSDPSLVDLICHTIMRNNTTSKIRKALHNFVCFSLERKWRVQ</sequence>
<evidence type="ECO:0000256" key="1">
    <source>
        <dbReference type="SAM" id="MobiDB-lite"/>
    </source>
</evidence>
<organism evidence="2 3">
    <name type="scientific">Opisthorchis viverrini</name>
    <name type="common">Southeast Asian liver fluke</name>
    <dbReference type="NCBI Taxonomy" id="6198"/>
    <lineage>
        <taxon>Eukaryota</taxon>
        <taxon>Metazoa</taxon>
        <taxon>Spiralia</taxon>
        <taxon>Lophotrochozoa</taxon>
        <taxon>Platyhelminthes</taxon>
        <taxon>Trematoda</taxon>
        <taxon>Digenea</taxon>
        <taxon>Opisthorchiida</taxon>
        <taxon>Opisthorchiata</taxon>
        <taxon>Opisthorchiidae</taxon>
        <taxon>Opisthorchis</taxon>
    </lineage>
</organism>
<dbReference type="Proteomes" id="UP000054324">
    <property type="component" value="Unassembled WGS sequence"/>
</dbReference>
<proteinExistence type="predicted"/>
<dbReference type="CTD" id="20317965"/>
<evidence type="ECO:0000313" key="2">
    <source>
        <dbReference type="EMBL" id="KER29677.1"/>
    </source>
</evidence>
<keyword evidence="3" id="KW-1185">Reference proteome</keyword>
<gene>
    <name evidence="2" type="ORF">T265_03778</name>
</gene>